<proteinExistence type="inferred from homology"/>
<dbReference type="InterPro" id="IPR011330">
    <property type="entry name" value="Glyco_hydro/deAcase_b/a-brl"/>
</dbReference>
<dbReference type="RefSeq" id="WP_350351847.1">
    <property type="nucleotide sequence ID" value="NZ_CP158357.1"/>
</dbReference>
<dbReference type="Pfam" id="PF07748">
    <property type="entry name" value="Glyco_hydro_38C"/>
    <property type="match status" value="1"/>
</dbReference>
<dbReference type="AlphaFoldDB" id="A0AAU7VZI5"/>
<dbReference type="GO" id="GO:0004559">
    <property type="term" value="F:alpha-mannosidase activity"/>
    <property type="evidence" value="ECO:0007669"/>
    <property type="project" value="InterPro"/>
</dbReference>
<dbReference type="InterPro" id="IPR037094">
    <property type="entry name" value="Glyco_hydro_38_cen_sf"/>
</dbReference>
<dbReference type="PANTHER" id="PTHR46017">
    <property type="entry name" value="ALPHA-MANNOSIDASE 2C1"/>
    <property type="match status" value="1"/>
</dbReference>
<accession>A0AAU7VZI5</accession>
<dbReference type="SMART" id="SM00872">
    <property type="entry name" value="Alpha-mann_mid"/>
    <property type="match status" value="1"/>
</dbReference>
<dbReference type="GO" id="GO:0006013">
    <property type="term" value="P:mannose metabolic process"/>
    <property type="evidence" value="ECO:0007669"/>
    <property type="project" value="InterPro"/>
</dbReference>
<dbReference type="Gene3D" id="2.70.98.30">
    <property type="entry name" value="Golgi alpha-mannosidase II, domain 4"/>
    <property type="match status" value="1"/>
</dbReference>
<dbReference type="PANTHER" id="PTHR46017:SF1">
    <property type="entry name" value="ALPHA-MANNOSIDASE 2C1"/>
    <property type="match status" value="1"/>
</dbReference>
<sequence length="1011" mass="109989">MHDNSSLVEARIQRFAEERLHPAVYARTQELELRSWSAPGEPVPFAEAVVQTFVPFSVGSSWGRAWSTMWLHVTGVVPTVDDGQRAELIFDLGFNGAEPGFQAEGTVYRPDGSIVKAVEPRNAHVPLEGTAGDPIDLYLEAAANPDIAAGWTFAPTPFGQWESAGEEPLYVLRRADIGILDVTVWELLQDVAVLRGLMGALHAESPRRAEILRALERMIDVTDPEDVAGTAVDARAELVGVLARPASASAHSLHAVGHAHIDSAWLWPVRETQRKVARTFSNVLSLQQEDPDFAFAASSAQQYAWMKQFQPELFARMREAVAAGRFVPAGGMWVESDTNMPGGEALARQFVRGKRFFLEEFGVEPLDVWLPDSFGYSAALPQIARAAGSRWMLTQKMSWNETNVMPHHTFLWEGIDGTRIFTHFPPVDTYNAQLTGEELARAERQYAEKGVANTSLVPFGYGDGGGGPNREMVAAAARLRSLEGSPTVTLSTPRRFFESAEAEYPAPPVWSGELYLEFHRGTYTSQSRTKRGNRRSEHALREAELWATAAALRGEPYPYDELDAAWETVLLQQFHDILPGSSIGWVHREAERRYAEVLASTERIIAGALAVVAGSGDTELVADAGPYAKEGTAAMGISAVQGTGVPAAVARTTGGFVLENEHLTVSIDDAGLVTSLVARATGRDAIAAGERGNLLQLHRDTPSRWDAWDIDEHYRRHVVDVTDVVSIDIVPHPSAAIVCVVRALGGSRITQALTLASGGRALDITTTVDWHERQKLLKLAFPFDVHTDRATSEIQFGHVHRPTHTNTSWDAARFETVAHRWVHVGEPGFGVAVANDATYGHDITRTSRSGGGTATTVRLSLLRAPLFPDPDADQGEHTFTVSVRPDATIADAIREGYRLNLPVRALAGAGPVVPLLDVSSDAVVVEAVKLAEDRSGDVVVRLYEAHGGRAAATLSAAFDFAAVAETDLLEREIDAAAVRAVEGRVVDLELRAFQLVTLRFRAPALPVSQPE</sequence>
<dbReference type="FunFam" id="1.20.1270.50:FF:000004">
    <property type="entry name" value="alpha-mannosidase 2C1 isoform X1"/>
    <property type="match status" value="1"/>
</dbReference>
<evidence type="ECO:0000256" key="3">
    <source>
        <dbReference type="ARBA" id="ARBA00022801"/>
    </source>
</evidence>
<dbReference type="Gene3D" id="2.60.40.2220">
    <property type="match status" value="1"/>
</dbReference>
<organism evidence="6">
    <name type="scientific">Microbacterium sp. A8/3-1</name>
    <dbReference type="NCBI Taxonomy" id="3160749"/>
    <lineage>
        <taxon>Bacteria</taxon>
        <taxon>Bacillati</taxon>
        <taxon>Actinomycetota</taxon>
        <taxon>Actinomycetes</taxon>
        <taxon>Micrococcales</taxon>
        <taxon>Microbacteriaceae</taxon>
        <taxon>Microbacterium</taxon>
    </lineage>
</organism>
<dbReference type="InterPro" id="IPR028995">
    <property type="entry name" value="Glyco_hydro_57/38_cen_sf"/>
</dbReference>
<evidence type="ECO:0000313" key="6">
    <source>
        <dbReference type="EMBL" id="XBX78616.1"/>
    </source>
</evidence>
<gene>
    <name evidence="6" type="ORF">ABS642_00570</name>
</gene>
<dbReference type="Pfam" id="PF17677">
    <property type="entry name" value="Glyco_hydro38C2"/>
    <property type="match status" value="1"/>
</dbReference>
<dbReference type="InterPro" id="IPR011013">
    <property type="entry name" value="Gal_mutarotase_sf_dom"/>
</dbReference>
<keyword evidence="4" id="KW-0326">Glycosidase</keyword>
<dbReference type="EMBL" id="CP158357">
    <property type="protein sequence ID" value="XBX78616.1"/>
    <property type="molecule type" value="Genomic_DNA"/>
</dbReference>
<dbReference type="Pfam" id="PF09261">
    <property type="entry name" value="Alpha-mann_mid"/>
    <property type="match status" value="1"/>
</dbReference>
<feature type="domain" description="Glycoside hydrolase family 38 central" evidence="5">
    <location>
        <begin position="517"/>
        <end position="594"/>
    </location>
</feature>
<dbReference type="InterPro" id="IPR000602">
    <property type="entry name" value="Glyco_hydro_38_N"/>
</dbReference>
<evidence type="ECO:0000256" key="1">
    <source>
        <dbReference type="ARBA" id="ARBA00009792"/>
    </source>
</evidence>
<dbReference type="InterPro" id="IPR054723">
    <property type="entry name" value="Ams1-like_N"/>
</dbReference>
<protein>
    <submittedName>
        <fullName evidence="6">Glycoside hydrolase family 38 C-terminal domain-containing protein</fullName>
    </submittedName>
</protein>
<dbReference type="GO" id="GO:0046872">
    <property type="term" value="F:metal ion binding"/>
    <property type="evidence" value="ECO:0007669"/>
    <property type="project" value="UniProtKB-KW"/>
</dbReference>
<dbReference type="InterPro" id="IPR015341">
    <property type="entry name" value="Glyco_hydro_38_cen"/>
</dbReference>
<dbReference type="InterPro" id="IPR041147">
    <property type="entry name" value="GH38_C"/>
</dbReference>
<dbReference type="InterPro" id="IPR011682">
    <property type="entry name" value="Glyco_hydro_38_C"/>
</dbReference>
<evidence type="ECO:0000256" key="2">
    <source>
        <dbReference type="ARBA" id="ARBA00022723"/>
    </source>
</evidence>
<dbReference type="FunFam" id="3.20.110.10:FF:000002">
    <property type="entry name" value="alpha-mannosidase 2C1 isoform X1"/>
    <property type="match status" value="1"/>
</dbReference>
<keyword evidence="2" id="KW-0479">Metal-binding</keyword>
<dbReference type="SUPFAM" id="SSF88688">
    <property type="entry name" value="Families 57/38 glycoside transferase middle domain"/>
    <property type="match status" value="1"/>
</dbReference>
<dbReference type="SUPFAM" id="SSF88713">
    <property type="entry name" value="Glycoside hydrolase/deacetylase"/>
    <property type="match status" value="1"/>
</dbReference>
<dbReference type="Pfam" id="PF01074">
    <property type="entry name" value="Glyco_hydro_38N"/>
    <property type="match status" value="1"/>
</dbReference>
<dbReference type="GO" id="GO:0030246">
    <property type="term" value="F:carbohydrate binding"/>
    <property type="evidence" value="ECO:0007669"/>
    <property type="project" value="InterPro"/>
</dbReference>
<reference evidence="6" key="1">
    <citation type="submission" date="2024-06" db="EMBL/GenBank/DDBJ databases">
        <title>Draft genome sequence of Microbacterium sp. strain A8/3-1, isolated from Oxytropis tragacanthoides Fisch. ex DC. Root nodules in the Altai region of Russia.</title>
        <authorList>
            <person name="Sazanova A."/>
            <person name="Guro P."/>
            <person name="Kuznetsova I."/>
            <person name="Belimov A."/>
            <person name="Safronova V."/>
        </authorList>
    </citation>
    <scope>NUCLEOTIDE SEQUENCE</scope>
    <source>
        <strain evidence="6">A8/3-1</strain>
    </source>
</reference>
<dbReference type="Gene3D" id="3.20.110.10">
    <property type="entry name" value="Glycoside hydrolase 38, N terminal domain"/>
    <property type="match status" value="1"/>
</dbReference>
<evidence type="ECO:0000259" key="5">
    <source>
        <dbReference type="SMART" id="SM00872"/>
    </source>
</evidence>
<keyword evidence="3 6" id="KW-0378">Hydrolase</keyword>
<dbReference type="SUPFAM" id="SSF74650">
    <property type="entry name" value="Galactose mutarotase-like"/>
    <property type="match status" value="1"/>
</dbReference>
<dbReference type="Pfam" id="PF22907">
    <property type="entry name" value="Ams1-like_1st"/>
    <property type="match status" value="1"/>
</dbReference>
<dbReference type="InterPro" id="IPR027291">
    <property type="entry name" value="Glyco_hydro_38_N_sf"/>
</dbReference>
<dbReference type="Gene3D" id="1.20.1270.50">
    <property type="entry name" value="Glycoside hydrolase family 38, central domain"/>
    <property type="match status" value="1"/>
</dbReference>
<dbReference type="GO" id="GO:0009313">
    <property type="term" value="P:oligosaccharide catabolic process"/>
    <property type="evidence" value="ECO:0007669"/>
    <property type="project" value="TreeGrafter"/>
</dbReference>
<name>A0AAU7VZI5_9MICO</name>
<comment type="similarity">
    <text evidence="1">Belongs to the glycosyl hydrolase 38 family.</text>
</comment>
<dbReference type="CDD" id="cd10789">
    <property type="entry name" value="GH38N_AMII_ER_cytosolic"/>
    <property type="match status" value="1"/>
</dbReference>
<evidence type="ECO:0000256" key="4">
    <source>
        <dbReference type="ARBA" id="ARBA00023295"/>
    </source>
</evidence>